<proteinExistence type="predicted"/>
<feature type="region of interest" description="Disordered" evidence="1">
    <location>
        <begin position="216"/>
        <end position="257"/>
    </location>
</feature>
<evidence type="ECO:0008006" key="4">
    <source>
        <dbReference type="Google" id="ProtNLM"/>
    </source>
</evidence>
<name>A0ABR4ZMZ2_9NOCA</name>
<evidence type="ECO:0000313" key="3">
    <source>
        <dbReference type="Proteomes" id="UP000031364"/>
    </source>
</evidence>
<accession>A0ABR4ZMZ2</accession>
<feature type="compositionally biased region" description="Basic residues" evidence="1">
    <location>
        <begin position="237"/>
        <end position="249"/>
    </location>
</feature>
<protein>
    <recommendedName>
        <fullName evidence="4">Replication protein</fullName>
    </recommendedName>
</protein>
<sequence length="257" mass="29129">MVTDRKRRSIQLYLMLLTAWPYVANLAEKGQPPLASEVWARALRTQKGRQWTNTHVSAAWTDLEQRGLIDRKRLARGVVVRPRREDGNADYTKPGQKANDRRETYFVLPQEFWTEEWFERLTLPGLAMLLVISAGTSDKAEIWLTNAKVQDWYGISPRSAEAGIEDLKAHGLLTERVEWIKAPLSAIGATQRHWYSLAGAFGTDQRRKVQKAAQVQLETRRGKSASGDVADPEVRRVLVKKTGKKQKKRPSGEVAGK</sequence>
<dbReference type="Proteomes" id="UP000031364">
    <property type="component" value="Unassembled WGS sequence"/>
</dbReference>
<gene>
    <name evidence="2" type="ORF">FG87_02460</name>
</gene>
<keyword evidence="3" id="KW-1185">Reference proteome</keyword>
<evidence type="ECO:0000256" key="1">
    <source>
        <dbReference type="SAM" id="MobiDB-lite"/>
    </source>
</evidence>
<dbReference type="EMBL" id="JNFP01000002">
    <property type="protein sequence ID" value="KIA66465.1"/>
    <property type="molecule type" value="Genomic_DNA"/>
</dbReference>
<organism evidence="2 3">
    <name type="scientific">Nocardia vulneris</name>
    <dbReference type="NCBI Taxonomy" id="1141657"/>
    <lineage>
        <taxon>Bacteria</taxon>
        <taxon>Bacillati</taxon>
        <taxon>Actinomycetota</taxon>
        <taxon>Actinomycetes</taxon>
        <taxon>Mycobacteriales</taxon>
        <taxon>Nocardiaceae</taxon>
        <taxon>Nocardia</taxon>
    </lineage>
</organism>
<comment type="caution">
    <text evidence="2">The sequence shown here is derived from an EMBL/GenBank/DDBJ whole genome shotgun (WGS) entry which is preliminary data.</text>
</comment>
<reference evidence="2 3" key="1">
    <citation type="journal article" date="2014" name="Int. J. Syst. Evol. Microbiol.">
        <title>Nocardia vulneris sp. nov., isolated from wounds of human patients in North America.</title>
        <authorList>
            <person name="Lasker B.A."/>
            <person name="Bell M."/>
            <person name="Klenk H.P."/>
            <person name="Sproer C."/>
            <person name="Schumann C."/>
            <person name="Schumann P."/>
            <person name="Brown J.M."/>
        </authorList>
    </citation>
    <scope>NUCLEOTIDE SEQUENCE [LARGE SCALE GENOMIC DNA]</scope>
    <source>
        <strain evidence="2 3">W9851</strain>
    </source>
</reference>
<evidence type="ECO:0000313" key="2">
    <source>
        <dbReference type="EMBL" id="KIA66465.1"/>
    </source>
</evidence>